<dbReference type="SUPFAM" id="SSF88713">
    <property type="entry name" value="Glycoside hydrolase/deacetylase"/>
    <property type="match status" value="1"/>
</dbReference>
<proteinExistence type="predicted"/>
<reference evidence="6 7" key="1">
    <citation type="submission" date="2020-08" db="EMBL/GenBank/DDBJ databases">
        <title>Genomic Encyclopedia of Type Strains, Phase IV (KMG-IV): sequencing the most valuable type-strain genomes for metagenomic binning, comparative biology and taxonomic classification.</title>
        <authorList>
            <person name="Goeker M."/>
        </authorList>
    </citation>
    <scope>NUCLEOTIDE SEQUENCE [LARGE SCALE GENOMIC DNA]</scope>
    <source>
        <strain evidence="6 7">DSM 12027</strain>
    </source>
</reference>
<evidence type="ECO:0000313" key="7">
    <source>
        <dbReference type="Proteomes" id="UP000629870"/>
    </source>
</evidence>
<evidence type="ECO:0000256" key="5">
    <source>
        <dbReference type="ARBA" id="ARBA00023277"/>
    </source>
</evidence>
<evidence type="ECO:0000313" key="6">
    <source>
        <dbReference type="EMBL" id="MBB6018534.1"/>
    </source>
</evidence>
<sequence length="303" mass="32854">MNFPPNPSLNALGYDARDRVVIFHADDLGMCQATISAYQDLHEAGLLSSAAVMMPCAWAPAAAQAIGALPTADVGVHWTLTSEWGAYRWGPLTCAPALTDGQGYFHAGVDEARQADPATVRTELAAQLDRALAWGLDLTHVDAHMGTAAHPRYLPDLLTLALTHGLPPLFPRQSAADWQAAGLTGEDARQAGQAAYQLEERGVPLVDHLRMLPLDVGGDHTALTRQMLRELPPGITHFILHPAQDTPELRAICGDWPARVANYQAFLSPALRRDVHNLGLQVIGYRPLRDLLRQRLATGEVKS</sequence>
<dbReference type="Pfam" id="PF04794">
    <property type="entry name" value="YdjC"/>
    <property type="match status" value="1"/>
</dbReference>
<keyword evidence="4" id="KW-0460">Magnesium</keyword>
<name>A0ABR6NYI1_9DEIO</name>
<evidence type="ECO:0000256" key="4">
    <source>
        <dbReference type="ARBA" id="ARBA00022842"/>
    </source>
</evidence>
<dbReference type="PANTHER" id="PTHR31609:SF1">
    <property type="entry name" value="CARBOHYDRATE DEACETYLASE"/>
    <property type="match status" value="1"/>
</dbReference>
<evidence type="ECO:0000256" key="2">
    <source>
        <dbReference type="ARBA" id="ARBA00022723"/>
    </source>
</evidence>
<protein>
    <recommendedName>
        <fullName evidence="8">ChbG/HpnK family deacetylase</fullName>
    </recommendedName>
</protein>
<keyword evidence="7" id="KW-1185">Reference proteome</keyword>
<accession>A0ABR6NYI1</accession>
<dbReference type="InterPro" id="IPR006879">
    <property type="entry name" value="YdjC-like"/>
</dbReference>
<dbReference type="PANTHER" id="PTHR31609">
    <property type="entry name" value="YDJC DEACETYLASE FAMILY MEMBER"/>
    <property type="match status" value="1"/>
</dbReference>
<gene>
    <name evidence="6" type="ORF">HNQ04_003815</name>
</gene>
<dbReference type="InterPro" id="IPR011330">
    <property type="entry name" value="Glyco_hydro/deAcase_b/a-brl"/>
</dbReference>
<comment type="caution">
    <text evidence="6">The sequence shown here is derived from an EMBL/GenBank/DDBJ whole genome shotgun (WGS) entry which is preliminary data.</text>
</comment>
<keyword evidence="3" id="KW-0378">Hydrolase</keyword>
<dbReference type="EMBL" id="JACHEW010000033">
    <property type="protein sequence ID" value="MBB6018534.1"/>
    <property type="molecule type" value="Genomic_DNA"/>
</dbReference>
<keyword evidence="2" id="KW-0479">Metal-binding</keyword>
<comment type="cofactor">
    <cofactor evidence="1">
        <name>Mg(2+)</name>
        <dbReference type="ChEBI" id="CHEBI:18420"/>
    </cofactor>
</comment>
<evidence type="ECO:0000256" key="3">
    <source>
        <dbReference type="ARBA" id="ARBA00022801"/>
    </source>
</evidence>
<dbReference type="Gene3D" id="3.20.20.370">
    <property type="entry name" value="Glycoside hydrolase/deacetylase"/>
    <property type="match status" value="1"/>
</dbReference>
<evidence type="ECO:0000256" key="1">
    <source>
        <dbReference type="ARBA" id="ARBA00001946"/>
    </source>
</evidence>
<dbReference type="Proteomes" id="UP000629870">
    <property type="component" value="Unassembled WGS sequence"/>
</dbReference>
<dbReference type="RefSeq" id="WP_211344218.1">
    <property type="nucleotide sequence ID" value="NZ_JACHEW010000033.1"/>
</dbReference>
<organism evidence="6 7">
    <name type="scientific">Deinococcus radiopugnans ATCC 19172</name>
    <dbReference type="NCBI Taxonomy" id="585398"/>
    <lineage>
        <taxon>Bacteria</taxon>
        <taxon>Thermotogati</taxon>
        <taxon>Deinococcota</taxon>
        <taxon>Deinococci</taxon>
        <taxon>Deinococcales</taxon>
        <taxon>Deinococcaceae</taxon>
        <taxon>Deinococcus</taxon>
    </lineage>
</organism>
<dbReference type="CDD" id="cd10802">
    <property type="entry name" value="YdjC_TTHB029_like"/>
    <property type="match status" value="1"/>
</dbReference>
<evidence type="ECO:0008006" key="8">
    <source>
        <dbReference type="Google" id="ProtNLM"/>
    </source>
</evidence>
<keyword evidence="5" id="KW-0119">Carbohydrate metabolism</keyword>